<dbReference type="OrthoDB" id="9815356at2"/>
<name>A0A2U3N0V6_9GAMM</name>
<feature type="transmembrane region" description="Helical" evidence="4">
    <location>
        <begin position="50"/>
        <end position="68"/>
    </location>
</feature>
<evidence type="ECO:0000256" key="1">
    <source>
        <dbReference type="ARBA" id="ARBA00022692"/>
    </source>
</evidence>
<feature type="transmembrane region" description="Helical" evidence="4">
    <location>
        <begin position="12"/>
        <end position="30"/>
    </location>
</feature>
<keyword evidence="2 4" id="KW-1133">Transmembrane helix</keyword>
<proteinExistence type="predicted"/>
<evidence type="ECO:0000313" key="7">
    <source>
        <dbReference type="Proteomes" id="UP000245974"/>
    </source>
</evidence>
<dbReference type="PROSITE" id="PS50850">
    <property type="entry name" value="MFS"/>
    <property type="match status" value="1"/>
</dbReference>
<sequence>MSSHQDISQNKPLLWLMAIACGLMAGLNYYCQPLIHSIQQYFAVPESQVALTVTFAQVSYALGLLFLVPVGDIVNKTKFIPLLMFMAAIGLLLCGFAVNLTMLWIGTVIAGLFSVAAQVLIPLAAMAVKPEKTGEVVGFLMSGLLVGLLLSTSLAGLLSNLFNWKVIYLVSSVFTLTLAFLLKSRLPQVSTFKMSYIRIFQSMAHLLKEEKRLIYRACVGGFVFAAMSILFSTIAVLLTSEPFNLPDVLVGTVTIVGVFGALATTKFGKIADQGHTKALTWIGISILALSWLFLFMGERWLISYVVGYGLISLGLTMVHTSNQSIIFRLRPDAKSRINAIYMTAYFTGGACGSALGVYAWHHGGWPMTCLAGLCLVFGSAFFAALDTIYQTRKQKVIIEESL</sequence>
<reference evidence="7" key="1">
    <citation type="submission" date="2018-03" db="EMBL/GenBank/DDBJ databases">
        <authorList>
            <person name="Blom J."/>
        </authorList>
    </citation>
    <scope>NUCLEOTIDE SEQUENCE [LARGE SCALE GENOMIC DNA]</scope>
    <source>
        <strain evidence="7">KPC-SM-21</strain>
    </source>
</reference>
<keyword evidence="3 4" id="KW-0472">Membrane</keyword>
<dbReference type="GO" id="GO:0022857">
    <property type="term" value="F:transmembrane transporter activity"/>
    <property type="evidence" value="ECO:0007669"/>
    <property type="project" value="InterPro"/>
</dbReference>
<accession>A0A2U3N0V6</accession>
<dbReference type="Gene3D" id="1.20.1250.20">
    <property type="entry name" value="MFS general substrate transporter like domains"/>
    <property type="match status" value="1"/>
</dbReference>
<dbReference type="InterPro" id="IPR036259">
    <property type="entry name" value="MFS_trans_sf"/>
</dbReference>
<dbReference type="CDD" id="cd17324">
    <property type="entry name" value="MFS_NepI_like"/>
    <property type="match status" value="1"/>
</dbReference>
<gene>
    <name evidence="6" type="primary">ynfM_5</name>
    <name evidence="6" type="ORF">KPC_2476</name>
</gene>
<protein>
    <submittedName>
        <fullName evidence="6">Inner membrane transport protein YnfM</fullName>
    </submittedName>
</protein>
<organism evidence="6 7">
    <name type="scientific">Acinetobacter stercoris</name>
    <dbReference type="NCBI Taxonomy" id="2126983"/>
    <lineage>
        <taxon>Bacteria</taxon>
        <taxon>Pseudomonadati</taxon>
        <taxon>Pseudomonadota</taxon>
        <taxon>Gammaproteobacteria</taxon>
        <taxon>Moraxellales</taxon>
        <taxon>Moraxellaceae</taxon>
        <taxon>Acinetobacter</taxon>
    </lineage>
</organism>
<dbReference type="InterPro" id="IPR020846">
    <property type="entry name" value="MFS_dom"/>
</dbReference>
<feature type="transmembrane region" description="Helical" evidence="4">
    <location>
        <begin position="365"/>
        <end position="385"/>
    </location>
</feature>
<dbReference type="InterPro" id="IPR011701">
    <property type="entry name" value="MFS"/>
</dbReference>
<keyword evidence="1 4" id="KW-0812">Transmembrane</keyword>
<evidence type="ECO:0000259" key="5">
    <source>
        <dbReference type="PROSITE" id="PS50850"/>
    </source>
</evidence>
<feature type="transmembrane region" description="Helical" evidence="4">
    <location>
        <begin position="213"/>
        <end position="236"/>
    </location>
</feature>
<feature type="transmembrane region" description="Helical" evidence="4">
    <location>
        <begin position="301"/>
        <end position="318"/>
    </location>
</feature>
<feature type="transmembrane region" description="Helical" evidence="4">
    <location>
        <begin position="339"/>
        <end position="359"/>
    </location>
</feature>
<feature type="transmembrane region" description="Helical" evidence="4">
    <location>
        <begin position="80"/>
        <end position="98"/>
    </location>
</feature>
<dbReference type="PANTHER" id="PTHR42910">
    <property type="entry name" value="TRANSPORTER SCO4007-RELATED"/>
    <property type="match status" value="1"/>
</dbReference>
<feature type="transmembrane region" description="Helical" evidence="4">
    <location>
        <begin position="136"/>
        <end position="158"/>
    </location>
</feature>
<keyword evidence="7" id="KW-1185">Reference proteome</keyword>
<dbReference type="EMBL" id="OOGT01000124">
    <property type="protein sequence ID" value="SPL71298.1"/>
    <property type="molecule type" value="Genomic_DNA"/>
</dbReference>
<evidence type="ECO:0000256" key="4">
    <source>
        <dbReference type="SAM" id="Phobius"/>
    </source>
</evidence>
<dbReference type="Proteomes" id="UP000245974">
    <property type="component" value="Unassembled WGS sequence"/>
</dbReference>
<dbReference type="Pfam" id="PF07690">
    <property type="entry name" value="MFS_1"/>
    <property type="match status" value="1"/>
</dbReference>
<feature type="transmembrane region" description="Helical" evidence="4">
    <location>
        <begin position="278"/>
        <end position="295"/>
    </location>
</feature>
<dbReference type="RefSeq" id="WP_121974724.1">
    <property type="nucleotide sequence ID" value="NZ_OOGT01000124.1"/>
</dbReference>
<feature type="transmembrane region" description="Helical" evidence="4">
    <location>
        <begin position="248"/>
        <end position="266"/>
    </location>
</feature>
<dbReference type="PANTHER" id="PTHR42910:SF1">
    <property type="entry name" value="MAJOR FACILITATOR SUPERFAMILY (MFS) PROFILE DOMAIN-CONTAINING PROTEIN"/>
    <property type="match status" value="1"/>
</dbReference>
<feature type="transmembrane region" description="Helical" evidence="4">
    <location>
        <begin position="164"/>
        <end position="182"/>
    </location>
</feature>
<feature type="domain" description="Major facilitator superfamily (MFS) profile" evidence="5">
    <location>
        <begin position="1"/>
        <end position="395"/>
    </location>
</feature>
<dbReference type="InParanoid" id="A0A2U3N0V6"/>
<evidence type="ECO:0000313" key="6">
    <source>
        <dbReference type="EMBL" id="SPL71298.1"/>
    </source>
</evidence>
<evidence type="ECO:0000256" key="3">
    <source>
        <dbReference type="ARBA" id="ARBA00023136"/>
    </source>
</evidence>
<feature type="transmembrane region" description="Helical" evidence="4">
    <location>
        <begin position="104"/>
        <end position="124"/>
    </location>
</feature>
<dbReference type="AlphaFoldDB" id="A0A2U3N0V6"/>
<evidence type="ECO:0000256" key="2">
    <source>
        <dbReference type="ARBA" id="ARBA00022989"/>
    </source>
</evidence>
<dbReference type="SUPFAM" id="SSF103473">
    <property type="entry name" value="MFS general substrate transporter"/>
    <property type="match status" value="1"/>
</dbReference>